<accession>A0ABD3MSR3</accession>
<dbReference type="EMBL" id="JALLBG020000081">
    <property type="protein sequence ID" value="KAL3766722.1"/>
    <property type="molecule type" value="Genomic_DNA"/>
</dbReference>
<dbReference type="InterPro" id="IPR012337">
    <property type="entry name" value="RNaseH-like_sf"/>
</dbReference>
<organism evidence="2 3">
    <name type="scientific">Discostella pseudostelligera</name>
    <dbReference type="NCBI Taxonomy" id="259834"/>
    <lineage>
        <taxon>Eukaryota</taxon>
        <taxon>Sar</taxon>
        <taxon>Stramenopiles</taxon>
        <taxon>Ochrophyta</taxon>
        <taxon>Bacillariophyta</taxon>
        <taxon>Coscinodiscophyceae</taxon>
        <taxon>Thalassiosirophycidae</taxon>
        <taxon>Stephanodiscales</taxon>
        <taxon>Stephanodiscaceae</taxon>
        <taxon>Discostella</taxon>
    </lineage>
</organism>
<dbReference type="AlphaFoldDB" id="A0ABD3MSR3"/>
<name>A0ABD3MSR3_9STRA</name>
<feature type="compositionally biased region" description="Gly residues" evidence="1">
    <location>
        <begin position="399"/>
        <end position="411"/>
    </location>
</feature>
<evidence type="ECO:0000256" key="1">
    <source>
        <dbReference type="SAM" id="MobiDB-lite"/>
    </source>
</evidence>
<dbReference type="SUPFAM" id="SSF53098">
    <property type="entry name" value="Ribonuclease H-like"/>
    <property type="match status" value="1"/>
</dbReference>
<dbReference type="Proteomes" id="UP001530293">
    <property type="component" value="Unassembled WGS sequence"/>
</dbReference>
<reference evidence="2 3" key="1">
    <citation type="submission" date="2024-10" db="EMBL/GenBank/DDBJ databases">
        <title>Updated reference genomes for cyclostephanoid diatoms.</title>
        <authorList>
            <person name="Roberts W.R."/>
            <person name="Alverson A.J."/>
        </authorList>
    </citation>
    <scope>NUCLEOTIDE SEQUENCE [LARGE SCALE GENOMIC DNA]</scope>
    <source>
        <strain evidence="2 3">AJA232-27</strain>
    </source>
</reference>
<evidence type="ECO:0000313" key="2">
    <source>
        <dbReference type="EMBL" id="KAL3766722.1"/>
    </source>
</evidence>
<evidence type="ECO:0008006" key="4">
    <source>
        <dbReference type="Google" id="ProtNLM"/>
    </source>
</evidence>
<dbReference type="Gene3D" id="3.30.420.10">
    <property type="entry name" value="Ribonuclease H-like superfamily/Ribonuclease H"/>
    <property type="match status" value="1"/>
</dbReference>
<proteinExistence type="predicted"/>
<comment type="caution">
    <text evidence="2">The sequence shown here is derived from an EMBL/GenBank/DDBJ whole genome shotgun (WGS) entry which is preliminary data.</text>
</comment>
<feature type="region of interest" description="Disordered" evidence="1">
    <location>
        <begin position="395"/>
        <end position="431"/>
    </location>
</feature>
<keyword evidence="3" id="KW-1185">Reference proteome</keyword>
<evidence type="ECO:0000313" key="3">
    <source>
        <dbReference type="Proteomes" id="UP001530293"/>
    </source>
</evidence>
<gene>
    <name evidence="2" type="ORF">ACHAWU_003111</name>
</gene>
<sequence length="984" mass="111335">MQAAPERTPEAHDMYYILHTKLGFTEEAAATLVDQQGLDDKDELVEFDDELMDGTCKAVRKPSSGQDGHQIPEIAAHRLQLLVYFAKHRERTQRELNIRVTELHALLVLKDQRTMEKNWTKQNPVHKPDAVVLDAQWAATAFDQAVTTLRRLRGVTGIPLSYVVHHKIFPYQDEDEGDIPCGEANSKYQTIDEELEARAPILTFRADYEDYDPLKTDKYEKTGPFHPSFLANTKKVWSVLHAMWGTSGVWTHVKSFDKMQNGRQVYRTLMRHFFGGNKVSTMMTGVHTTLRTLTYSGDTKHFTFDKYVMNHVNQHNIADRLTDYGAAKLDEHIKIDYFMMGIKSSEFDATKNSVTANLDNFTDFDAIKNLFVEFRCLQHASRLAGTSCTIASVGRDGGRGGAGRGGGGRGSGPVRRVKNAPYEEQKKKIPTQAEVDRCTHIVNKKYPDEVYRNFDEAEKQKLWQLWHPGQTPGTDASSTPGKRKVSALRSAVDDDNDNKSLFEDDADADIAKGSNRDNPALKRRVQTTRILKTIRTIRLTTRKITNVTSNDYNVLGETTLELDSHADTCVLGRDALIVTNYDRPVEVEGYNRALGTKRYDTVSGALAYDHPHTGEVLLLVLHQAIHIPHLDHHLLCPMQCRVNDVTVGETPKFMVANPTDKTHALTIPDDDNPTRAVHLPLALRGVTSLLNVRKPTLDEWDSDNIYRYHLTSETQTWDPTMTLYEEQEAAMLDHHGYIAHPNDAPMRGQLVINELTSLTTDTADFTDDDNFHVVLQSRVQVSSIGTSETGHFKTKQTKPINHQTLSSRWMISPEKALQMINVTMQRGVPTCLNPTLAARYPTNDRQLRYRRLPHTLFSDTMFAGTASRRGNKCTQIFAAPNGWMRAYPMKRKGEAHKALSLLFHRDGVPPTMVLDGSKEQTQADFRQKLREADCYLRQTEPYSTWMQGAEGAIRELKRGVSRKMINTGAPKALWDHCLELEALI</sequence>
<dbReference type="InterPro" id="IPR036397">
    <property type="entry name" value="RNaseH_sf"/>
</dbReference>
<protein>
    <recommendedName>
        <fullName evidence="4">WW domain-containing protein</fullName>
    </recommendedName>
</protein>